<feature type="non-terminal residue" evidence="1">
    <location>
        <position position="76"/>
    </location>
</feature>
<accession>A0ABU2P202</accession>
<dbReference type="EMBL" id="JAVREQ010000141">
    <property type="protein sequence ID" value="MDT0382792.1"/>
    <property type="molecule type" value="Genomic_DNA"/>
</dbReference>
<gene>
    <name evidence="1" type="ORF">RM572_29010</name>
</gene>
<proteinExistence type="predicted"/>
<comment type="caution">
    <text evidence="1">The sequence shown here is derived from an EMBL/GenBank/DDBJ whole genome shotgun (WGS) entry which is preliminary data.</text>
</comment>
<protein>
    <submittedName>
        <fullName evidence="1">Uncharacterized protein</fullName>
    </submittedName>
</protein>
<evidence type="ECO:0000313" key="1">
    <source>
        <dbReference type="EMBL" id="MDT0382792.1"/>
    </source>
</evidence>
<name>A0ABU2P202_9ACTN</name>
<evidence type="ECO:0000313" key="2">
    <source>
        <dbReference type="Proteomes" id="UP001183414"/>
    </source>
</evidence>
<reference evidence="2" key="1">
    <citation type="submission" date="2023-07" db="EMBL/GenBank/DDBJ databases">
        <title>30 novel species of actinomycetes from the DSMZ collection.</title>
        <authorList>
            <person name="Nouioui I."/>
        </authorList>
    </citation>
    <scope>NUCLEOTIDE SEQUENCE [LARGE SCALE GENOMIC DNA]</scope>
    <source>
        <strain evidence="2">DSM 42041</strain>
    </source>
</reference>
<dbReference type="Proteomes" id="UP001183414">
    <property type="component" value="Unassembled WGS sequence"/>
</dbReference>
<keyword evidence="2" id="KW-1185">Reference proteome</keyword>
<dbReference type="RefSeq" id="WP_311676338.1">
    <property type="nucleotide sequence ID" value="NZ_JAVREQ010000141.1"/>
</dbReference>
<sequence>MSERSRGPADSSRDVLAVWEKTRDLGNRLDGVNERLETLEGFDLPDRVADLALTVKKLTEKPEAPKFAVWNWNAMT</sequence>
<organism evidence="1 2">
    <name type="scientific">Streptomyces hazeniae</name>
    <dbReference type="NCBI Taxonomy" id="3075538"/>
    <lineage>
        <taxon>Bacteria</taxon>
        <taxon>Bacillati</taxon>
        <taxon>Actinomycetota</taxon>
        <taxon>Actinomycetes</taxon>
        <taxon>Kitasatosporales</taxon>
        <taxon>Streptomycetaceae</taxon>
        <taxon>Streptomyces</taxon>
    </lineage>
</organism>